<feature type="region of interest" description="Disordered" evidence="1">
    <location>
        <begin position="40"/>
        <end position="60"/>
    </location>
</feature>
<evidence type="ECO:0000313" key="3">
    <source>
        <dbReference type="Proteomes" id="UP000807825"/>
    </source>
</evidence>
<proteinExistence type="predicted"/>
<dbReference type="AlphaFoldDB" id="A0A9D6V771"/>
<organism evidence="2 3">
    <name type="scientific">Desulfomonile tiedjei</name>
    <dbReference type="NCBI Taxonomy" id="2358"/>
    <lineage>
        <taxon>Bacteria</taxon>
        <taxon>Pseudomonadati</taxon>
        <taxon>Thermodesulfobacteriota</taxon>
        <taxon>Desulfomonilia</taxon>
        <taxon>Desulfomonilales</taxon>
        <taxon>Desulfomonilaceae</taxon>
        <taxon>Desulfomonile</taxon>
    </lineage>
</organism>
<evidence type="ECO:0000313" key="2">
    <source>
        <dbReference type="EMBL" id="MBI5252174.1"/>
    </source>
</evidence>
<accession>A0A9D6V771</accession>
<feature type="non-terminal residue" evidence="2">
    <location>
        <position position="98"/>
    </location>
</feature>
<sequence length="98" mass="10646">MGDVCNEVDRFYEEKAPTEVSSRAVVTVATVDKKGVVIRKPHGDQAGPKAASVDPDKPGKKKMATVISTYVTQPHVRTADDMLRKVSEQASSNARHKP</sequence>
<evidence type="ECO:0000256" key="1">
    <source>
        <dbReference type="SAM" id="MobiDB-lite"/>
    </source>
</evidence>
<reference evidence="2" key="1">
    <citation type="submission" date="2020-07" db="EMBL/GenBank/DDBJ databases">
        <title>Huge and variable diversity of episymbiotic CPR bacteria and DPANN archaea in groundwater ecosystems.</title>
        <authorList>
            <person name="He C.Y."/>
            <person name="Keren R."/>
            <person name="Whittaker M."/>
            <person name="Farag I.F."/>
            <person name="Doudna J."/>
            <person name="Cate J.H.D."/>
            <person name="Banfield J.F."/>
        </authorList>
    </citation>
    <scope>NUCLEOTIDE SEQUENCE</scope>
    <source>
        <strain evidence="2">NC_groundwater_1664_Pr3_B-0.1um_52_9</strain>
    </source>
</reference>
<name>A0A9D6V771_9BACT</name>
<dbReference type="EMBL" id="JACRDE010000575">
    <property type="protein sequence ID" value="MBI5252174.1"/>
    <property type="molecule type" value="Genomic_DNA"/>
</dbReference>
<gene>
    <name evidence="2" type="ORF">HY912_21985</name>
</gene>
<dbReference type="Proteomes" id="UP000807825">
    <property type="component" value="Unassembled WGS sequence"/>
</dbReference>
<protein>
    <submittedName>
        <fullName evidence="2">Uncharacterized protein</fullName>
    </submittedName>
</protein>
<comment type="caution">
    <text evidence="2">The sequence shown here is derived from an EMBL/GenBank/DDBJ whole genome shotgun (WGS) entry which is preliminary data.</text>
</comment>